<dbReference type="GO" id="GO:0030527">
    <property type="term" value="F:structural constituent of chromatin"/>
    <property type="evidence" value="ECO:0007669"/>
    <property type="project" value="UniProtKB-ARBA"/>
</dbReference>
<feature type="region of interest" description="Disordered" evidence="8">
    <location>
        <begin position="176"/>
        <end position="201"/>
    </location>
</feature>
<keyword evidence="4 7" id="KW-0238">DNA-binding</keyword>
<dbReference type="Proteomes" id="UP000224567">
    <property type="component" value="Unassembled WGS sequence"/>
</dbReference>
<dbReference type="Pfam" id="PF00505">
    <property type="entry name" value="HMG_box"/>
    <property type="match status" value="1"/>
</dbReference>
<feature type="region of interest" description="Disordered" evidence="8">
    <location>
        <begin position="318"/>
        <end position="339"/>
    </location>
</feature>
<reference evidence="12" key="2">
    <citation type="journal article" date="2017" name="J. Anim. Genet.">
        <title>Multiple reference genome sequences of hot pepper reveal the massive evolution of plant disease resistance genes by retroduplication.</title>
        <authorList>
            <person name="Kim S."/>
            <person name="Park J."/>
            <person name="Yeom S.-I."/>
            <person name="Kim Y.-M."/>
            <person name="Seo E."/>
            <person name="Kim K.-T."/>
            <person name="Kim M.-S."/>
            <person name="Lee J.M."/>
            <person name="Cheong K."/>
            <person name="Shin H.-S."/>
            <person name="Kim S.-B."/>
            <person name="Han K."/>
            <person name="Lee J."/>
            <person name="Park M."/>
            <person name="Lee H.-A."/>
            <person name="Lee H.-Y."/>
            <person name="Lee Y."/>
            <person name="Oh S."/>
            <person name="Lee J.H."/>
            <person name="Choi E."/>
            <person name="Choi E."/>
            <person name="Lee S.E."/>
            <person name="Jeon J."/>
            <person name="Kim H."/>
            <person name="Choi G."/>
            <person name="Song H."/>
            <person name="Lee J."/>
            <person name="Lee S.-C."/>
            <person name="Kwon J.-K."/>
            <person name="Lee H.-Y."/>
            <person name="Koo N."/>
            <person name="Hong Y."/>
            <person name="Kim R.W."/>
            <person name="Kang W.-H."/>
            <person name="Huh J.H."/>
            <person name="Kang B.-C."/>
            <person name="Yang T.-J."/>
            <person name="Lee Y.-H."/>
            <person name="Bennetzen J.L."/>
            <person name="Choi D."/>
        </authorList>
    </citation>
    <scope>NUCLEOTIDE SEQUENCE [LARGE SCALE GENOMIC DNA]</scope>
    <source>
        <strain evidence="12">cv. PBC81</strain>
    </source>
</reference>
<dbReference type="PROSITE" id="PS50118">
    <property type="entry name" value="HMG_BOX_2"/>
    <property type="match status" value="1"/>
</dbReference>
<dbReference type="AlphaFoldDB" id="A0A2G2VCS9"/>
<dbReference type="InterPro" id="IPR003340">
    <property type="entry name" value="B3_DNA-bd"/>
</dbReference>
<dbReference type="CDD" id="cd22005">
    <property type="entry name" value="HMG-box_AtHMGB1-like"/>
    <property type="match status" value="1"/>
</dbReference>
<dbReference type="SUPFAM" id="SSF47095">
    <property type="entry name" value="HMG-box"/>
    <property type="match status" value="1"/>
</dbReference>
<evidence type="ECO:0000313" key="11">
    <source>
        <dbReference type="EMBL" id="PHT30783.1"/>
    </source>
</evidence>
<dbReference type="Gene3D" id="2.40.330.10">
    <property type="entry name" value="DNA-binding pseudobarrel domain"/>
    <property type="match status" value="1"/>
</dbReference>
<evidence type="ECO:0000256" key="4">
    <source>
        <dbReference type="ARBA" id="ARBA00023125"/>
    </source>
</evidence>
<feature type="compositionally biased region" description="Basic and acidic residues" evidence="8">
    <location>
        <begin position="318"/>
        <end position="333"/>
    </location>
</feature>
<evidence type="ECO:0000256" key="2">
    <source>
        <dbReference type="ARBA" id="ARBA00008774"/>
    </source>
</evidence>
<evidence type="ECO:0000256" key="6">
    <source>
        <dbReference type="ARBA" id="ARBA00023242"/>
    </source>
</evidence>
<keyword evidence="5" id="KW-0804">Transcription</keyword>
<proteinExistence type="inferred from homology"/>
<evidence type="ECO:0000256" key="1">
    <source>
        <dbReference type="ARBA" id="ARBA00004123"/>
    </source>
</evidence>
<dbReference type="STRING" id="33114.A0A2G2VCS9"/>
<evidence type="ECO:0000256" key="3">
    <source>
        <dbReference type="ARBA" id="ARBA00023015"/>
    </source>
</evidence>
<dbReference type="GO" id="GO:0003682">
    <property type="term" value="F:chromatin binding"/>
    <property type="evidence" value="ECO:0007669"/>
    <property type="project" value="UniProtKB-ARBA"/>
</dbReference>
<dbReference type="SMART" id="SM00398">
    <property type="entry name" value="HMG"/>
    <property type="match status" value="1"/>
</dbReference>
<dbReference type="SUPFAM" id="SSF101936">
    <property type="entry name" value="DNA-binding pseudobarrel domain"/>
    <property type="match status" value="1"/>
</dbReference>
<dbReference type="EMBL" id="MLFT02000016">
    <property type="protein sequence ID" value="PHT30783.1"/>
    <property type="molecule type" value="Genomic_DNA"/>
</dbReference>
<feature type="compositionally biased region" description="Basic and acidic residues" evidence="8">
    <location>
        <begin position="125"/>
        <end position="141"/>
    </location>
</feature>
<dbReference type="GO" id="GO:0003677">
    <property type="term" value="F:DNA binding"/>
    <property type="evidence" value="ECO:0007669"/>
    <property type="project" value="UniProtKB-UniRule"/>
</dbReference>
<feature type="domain" description="TF-B3" evidence="10">
    <location>
        <begin position="1"/>
        <end position="78"/>
    </location>
</feature>
<dbReference type="Gene3D" id="1.10.30.10">
    <property type="entry name" value="High mobility group box domain"/>
    <property type="match status" value="1"/>
</dbReference>
<feature type="domain" description="HMG box" evidence="9">
    <location>
        <begin position="249"/>
        <end position="315"/>
    </location>
</feature>
<dbReference type="InterPro" id="IPR031061">
    <property type="entry name" value="HMGB_plant"/>
</dbReference>
<dbReference type="InterPro" id="IPR009071">
    <property type="entry name" value="HMG_box_dom"/>
</dbReference>
<evidence type="ECO:0000313" key="12">
    <source>
        <dbReference type="Proteomes" id="UP000224567"/>
    </source>
</evidence>
<dbReference type="GO" id="GO:0006325">
    <property type="term" value="P:chromatin organization"/>
    <property type="evidence" value="ECO:0007669"/>
    <property type="project" value="UniProtKB-ARBA"/>
</dbReference>
<name>A0A2G2VCS9_CAPBA</name>
<dbReference type="OrthoDB" id="1919336at2759"/>
<comment type="similarity">
    <text evidence="2">Belongs to the HMGB family.</text>
</comment>
<comment type="subcellular location">
    <subcellularLocation>
        <location evidence="1">Nucleus</location>
    </subcellularLocation>
</comment>
<evidence type="ECO:0000259" key="9">
    <source>
        <dbReference type="PROSITE" id="PS50118"/>
    </source>
</evidence>
<dbReference type="CDD" id="cd10017">
    <property type="entry name" value="B3_DNA"/>
    <property type="match status" value="1"/>
</dbReference>
<feature type="region of interest" description="Disordered" evidence="8">
    <location>
        <begin position="364"/>
        <end position="389"/>
    </location>
</feature>
<keyword evidence="6 7" id="KW-0539">Nucleus</keyword>
<dbReference type="Pfam" id="PF02362">
    <property type="entry name" value="B3"/>
    <property type="match status" value="1"/>
</dbReference>
<feature type="region of interest" description="Disordered" evidence="8">
    <location>
        <begin position="229"/>
        <end position="252"/>
    </location>
</feature>
<dbReference type="GO" id="GO:0005634">
    <property type="term" value="C:nucleus"/>
    <property type="evidence" value="ECO:0007669"/>
    <property type="project" value="UniProtKB-SubCell"/>
</dbReference>
<dbReference type="PROSITE" id="PS50863">
    <property type="entry name" value="B3"/>
    <property type="match status" value="1"/>
</dbReference>
<dbReference type="PANTHER" id="PTHR46261:SF35">
    <property type="entry name" value="HIGH MOBILITY GROUP B PROTEIN 4-RELATED"/>
    <property type="match status" value="1"/>
</dbReference>
<gene>
    <name evidence="11" type="ORF">CQW23_29616</name>
</gene>
<dbReference type="PANTHER" id="PTHR46261">
    <property type="entry name" value="HIGH MOBILITY GROUP B PROTEIN 4-RELATED"/>
    <property type="match status" value="1"/>
</dbReference>
<evidence type="ECO:0000256" key="7">
    <source>
        <dbReference type="PROSITE-ProRule" id="PRU00267"/>
    </source>
</evidence>
<sequence length="416" mass="47980">MPPAFIKENKSMLAKTCLLKTDEGVFWEAKIVREKCGYFICEGDWSQFVEYHKLKQGNMLLFFLIDKSTFQVLPYKQIHFRKRPGGQVFEELSREGEGEGEGEEEEEKEKEERQEEDISAPKISNRFDRHSIDSSDHYARVEEEEQEDITPPRKSKKCKRHSIHLSDYYARLCNDSSSGSKDGESPSYPLSGGNSNAKADTELHKMKAPGLKLLLKACQEKYKRPADSIFGSRLGRRRRSRRNRDPDKPKQPTTAFFVFMEEFRKQFGPGRFDVCAVGKAGGDKWNQFSEAEKAPYIEEAKKRKVEYTENMRAYYERKASEAAPKEEESDKSRSVVVEEDEGGRQLNKFPWMRKHVISSACAVEEKEAENGSEGNGSKKISSSMTFNNKDPNFKMVVKKVSDTGQPLKTYLRRKYR</sequence>
<dbReference type="GO" id="GO:0000785">
    <property type="term" value="C:chromatin"/>
    <property type="evidence" value="ECO:0007669"/>
    <property type="project" value="UniProtKB-ARBA"/>
</dbReference>
<feature type="DNA-binding region" description="HMG box" evidence="7">
    <location>
        <begin position="249"/>
        <end position="315"/>
    </location>
</feature>
<evidence type="ECO:0000256" key="5">
    <source>
        <dbReference type="ARBA" id="ARBA00023163"/>
    </source>
</evidence>
<protein>
    <submittedName>
        <fullName evidence="11">High mobility group B protein 3</fullName>
    </submittedName>
</protein>
<feature type="compositionally biased region" description="Acidic residues" evidence="8">
    <location>
        <begin position="98"/>
        <end position="118"/>
    </location>
</feature>
<comment type="caution">
    <text evidence="11">The sequence shown here is derived from an EMBL/GenBank/DDBJ whole genome shotgun (WGS) entry which is preliminary data.</text>
</comment>
<keyword evidence="3" id="KW-0805">Transcription regulation</keyword>
<dbReference type="InterPro" id="IPR036910">
    <property type="entry name" value="HMG_box_dom_sf"/>
</dbReference>
<feature type="compositionally biased region" description="Polar residues" evidence="8">
    <location>
        <begin position="378"/>
        <end position="389"/>
    </location>
</feature>
<accession>A0A2G2VCS9</accession>
<feature type="region of interest" description="Disordered" evidence="8">
    <location>
        <begin position="89"/>
        <end position="160"/>
    </location>
</feature>
<organism evidence="11 12">
    <name type="scientific">Capsicum baccatum</name>
    <name type="common">Peruvian pepper</name>
    <dbReference type="NCBI Taxonomy" id="33114"/>
    <lineage>
        <taxon>Eukaryota</taxon>
        <taxon>Viridiplantae</taxon>
        <taxon>Streptophyta</taxon>
        <taxon>Embryophyta</taxon>
        <taxon>Tracheophyta</taxon>
        <taxon>Spermatophyta</taxon>
        <taxon>Magnoliopsida</taxon>
        <taxon>eudicotyledons</taxon>
        <taxon>Gunneridae</taxon>
        <taxon>Pentapetalae</taxon>
        <taxon>asterids</taxon>
        <taxon>lamiids</taxon>
        <taxon>Solanales</taxon>
        <taxon>Solanaceae</taxon>
        <taxon>Solanoideae</taxon>
        <taxon>Capsiceae</taxon>
        <taxon>Capsicum</taxon>
    </lineage>
</organism>
<evidence type="ECO:0000259" key="10">
    <source>
        <dbReference type="PROSITE" id="PS50863"/>
    </source>
</evidence>
<reference evidence="11 12" key="1">
    <citation type="journal article" date="2017" name="Genome Biol.">
        <title>New reference genome sequences of hot pepper reveal the massive evolution of plant disease-resistance genes by retroduplication.</title>
        <authorList>
            <person name="Kim S."/>
            <person name="Park J."/>
            <person name="Yeom S.I."/>
            <person name="Kim Y.M."/>
            <person name="Seo E."/>
            <person name="Kim K.T."/>
            <person name="Kim M.S."/>
            <person name="Lee J.M."/>
            <person name="Cheong K."/>
            <person name="Shin H.S."/>
            <person name="Kim S.B."/>
            <person name="Han K."/>
            <person name="Lee J."/>
            <person name="Park M."/>
            <person name="Lee H.A."/>
            <person name="Lee H.Y."/>
            <person name="Lee Y."/>
            <person name="Oh S."/>
            <person name="Lee J.H."/>
            <person name="Choi E."/>
            <person name="Choi E."/>
            <person name="Lee S.E."/>
            <person name="Jeon J."/>
            <person name="Kim H."/>
            <person name="Choi G."/>
            <person name="Song H."/>
            <person name="Lee J."/>
            <person name="Lee S.C."/>
            <person name="Kwon J.K."/>
            <person name="Lee H.Y."/>
            <person name="Koo N."/>
            <person name="Hong Y."/>
            <person name="Kim R.W."/>
            <person name="Kang W.H."/>
            <person name="Huh J.H."/>
            <person name="Kang B.C."/>
            <person name="Yang T.J."/>
            <person name="Lee Y.H."/>
            <person name="Bennetzen J.L."/>
            <person name="Choi D."/>
        </authorList>
    </citation>
    <scope>NUCLEOTIDE SEQUENCE [LARGE SCALE GENOMIC DNA]</scope>
    <source>
        <strain evidence="12">cv. PBC81</strain>
    </source>
</reference>
<dbReference type="InterPro" id="IPR015300">
    <property type="entry name" value="DNA-bd_pseudobarrel_sf"/>
</dbReference>
<keyword evidence="12" id="KW-1185">Reference proteome</keyword>
<evidence type="ECO:0000256" key="8">
    <source>
        <dbReference type="SAM" id="MobiDB-lite"/>
    </source>
</evidence>